<dbReference type="Proteomes" id="UP000092600">
    <property type="component" value="Unassembled WGS sequence"/>
</dbReference>
<comment type="caution">
    <text evidence="1">The sequence shown here is derived from an EMBL/GenBank/DDBJ whole genome shotgun (WGS) entry which is preliminary data.</text>
</comment>
<evidence type="ECO:0000313" key="2">
    <source>
        <dbReference type="Proteomes" id="UP000092600"/>
    </source>
</evidence>
<reference evidence="1 2" key="1">
    <citation type="journal article" date="2016" name="DNA Res.">
        <title>The draft genome of MD-2 pineapple using hybrid error correction of long reads.</title>
        <authorList>
            <person name="Redwan R.M."/>
            <person name="Saidin A."/>
            <person name="Kumar S.V."/>
        </authorList>
    </citation>
    <scope>NUCLEOTIDE SEQUENCE [LARGE SCALE GENOMIC DNA]</scope>
    <source>
        <strain evidence="2">cv. MD2</strain>
        <tissue evidence="1">Leaf</tissue>
    </source>
</reference>
<protein>
    <submittedName>
        <fullName evidence="1">Uncharacterized protein</fullName>
    </submittedName>
</protein>
<proteinExistence type="predicted"/>
<evidence type="ECO:0000313" key="1">
    <source>
        <dbReference type="EMBL" id="OAY68031.1"/>
    </source>
</evidence>
<accession>A0A199UTR8</accession>
<name>A0A199UTR8_ANACO</name>
<gene>
    <name evidence="1" type="ORF">ACMD2_23479</name>
</gene>
<sequence>MNAKHGRTIMNSKMWKLRQGENDILPTLQLSNQYLSPHLKRCFSVCSSFPKDDIILRRLSNRILGGTSKFLFISHLGECLVYPFYEDINIVWERLLERRPQSDGWKAQTLVAANWWMIWRDRNNVISRNLPTDVSLTTYCIGVLAKEWAEHCKAG</sequence>
<dbReference type="EMBL" id="LSRQ01005139">
    <property type="protein sequence ID" value="OAY68031.1"/>
    <property type="molecule type" value="Genomic_DNA"/>
</dbReference>
<dbReference type="AlphaFoldDB" id="A0A199UTR8"/>
<organism evidence="1 2">
    <name type="scientific">Ananas comosus</name>
    <name type="common">Pineapple</name>
    <name type="synonym">Ananas ananas</name>
    <dbReference type="NCBI Taxonomy" id="4615"/>
    <lineage>
        <taxon>Eukaryota</taxon>
        <taxon>Viridiplantae</taxon>
        <taxon>Streptophyta</taxon>
        <taxon>Embryophyta</taxon>
        <taxon>Tracheophyta</taxon>
        <taxon>Spermatophyta</taxon>
        <taxon>Magnoliopsida</taxon>
        <taxon>Liliopsida</taxon>
        <taxon>Poales</taxon>
        <taxon>Bromeliaceae</taxon>
        <taxon>Bromelioideae</taxon>
        <taxon>Ananas</taxon>
    </lineage>
</organism>